<dbReference type="Proteomes" id="UP001470230">
    <property type="component" value="Unassembled WGS sequence"/>
</dbReference>
<sequence>MSKDQVSLPILFEDDNVTAYQLHDHLWLFETKKGYSASIYVLEGNEKTFVIDSGHVVTDLPSIVAKVSKKPQILAITHGHWDHVGSIDQYDTIYINKNDLNLIPNYKGKIICIEDGFMFDLGKIHIEVINLFGHTPGSVGFLDLEDRWLFTGDAIGSTYVWMQITPLPLESMMTAIKRIESVKDKFDEIFVGHYRQMDAIANYSFVEKMKAILEKILYTNDYTMEPYTEGPGQEEFSYKIDPVVSSLNGVGIVFNKNRIHYSDEK</sequence>
<dbReference type="Pfam" id="PF00753">
    <property type="entry name" value="Lactamase_B"/>
    <property type="match status" value="1"/>
</dbReference>
<protein>
    <recommendedName>
        <fullName evidence="1">Metallo-beta-lactamase domain-containing protein</fullName>
    </recommendedName>
</protein>
<gene>
    <name evidence="2" type="ORF">M9Y10_010600</name>
</gene>
<dbReference type="InterPro" id="IPR050855">
    <property type="entry name" value="NDM-1-like"/>
</dbReference>
<keyword evidence="3" id="KW-1185">Reference proteome</keyword>
<dbReference type="Gene3D" id="3.60.15.10">
    <property type="entry name" value="Ribonuclease Z/Hydroxyacylglutathione hydrolase-like"/>
    <property type="match status" value="1"/>
</dbReference>
<reference evidence="2 3" key="1">
    <citation type="submission" date="2024-04" db="EMBL/GenBank/DDBJ databases">
        <title>Tritrichomonas musculus Genome.</title>
        <authorList>
            <person name="Alves-Ferreira E."/>
            <person name="Grigg M."/>
            <person name="Lorenzi H."/>
            <person name="Galac M."/>
        </authorList>
    </citation>
    <scope>NUCLEOTIDE SEQUENCE [LARGE SCALE GENOMIC DNA]</scope>
    <source>
        <strain evidence="2 3">EAF2021</strain>
    </source>
</reference>
<evidence type="ECO:0000259" key="1">
    <source>
        <dbReference type="SMART" id="SM00849"/>
    </source>
</evidence>
<name>A0ABR2IMI1_9EUKA</name>
<proteinExistence type="predicted"/>
<comment type="caution">
    <text evidence="2">The sequence shown here is derived from an EMBL/GenBank/DDBJ whole genome shotgun (WGS) entry which is preliminary data.</text>
</comment>
<dbReference type="SUPFAM" id="SSF56281">
    <property type="entry name" value="Metallo-hydrolase/oxidoreductase"/>
    <property type="match status" value="1"/>
</dbReference>
<evidence type="ECO:0000313" key="2">
    <source>
        <dbReference type="EMBL" id="KAK8865070.1"/>
    </source>
</evidence>
<accession>A0ABR2IMI1</accession>
<evidence type="ECO:0000313" key="3">
    <source>
        <dbReference type="Proteomes" id="UP001470230"/>
    </source>
</evidence>
<feature type="domain" description="Metallo-beta-lactamase" evidence="1">
    <location>
        <begin position="36"/>
        <end position="193"/>
    </location>
</feature>
<dbReference type="EMBL" id="JAPFFF010000016">
    <property type="protein sequence ID" value="KAK8865070.1"/>
    <property type="molecule type" value="Genomic_DNA"/>
</dbReference>
<dbReference type="InterPro" id="IPR001279">
    <property type="entry name" value="Metallo-B-lactamas"/>
</dbReference>
<dbReference type="InterPro" id="IPR036866">
    <property type="entry name" value="RibonucZ/Hydroxyglut_hydro"/>
</dbReference>
<dbReference type="SMART" id="SM00849">
    <property type="entry name" value="Lactamase_B"/>
    <property type="match status" value="1"/>
</dbReference>
<dbReference type="PANTHER" id="PTHR42951">
    <property type="entry name" value="METALLO-BETA-LACTAMASE DOMAIN-CONTAINING"/>
    <property type="match status" value="1"/>
</dbReference>
<organism evidence="2 3">
    <name type="scientific">Tritrichomonas musculus</name>
    <dbReference type="NCBI Taxonomy" id="1915356"/>
    <lineage>
        <taxon>Eukaryota</taxon>
        <taxon>Metamonada</taxon>
        <taxon>Parabasalia</taxon>
        <taxon>Tritrichomonadida</taxon>
        <taxon>Tritrichomonadidae</taxon>
        <taxon>Tritrichomonas</taxon>
    </lineage>
</organism>
<dbReference type="PANTHER" id="PTHR42951:SF22">
    <property type="entry name" value="METALLO BETA-LACTAMASE SUPERFAMILY LIPOPROTEIN"/>
    <property type="match status" value="1"/>
</dbReference>